<dbReference type="KEGG" id="sgra:EX895_005487"/>
<feature type="compositionally biased region" description="Acidic residues" evidence="1">
    <location>
        <begin position="1164"/>
        <end position="1173"/>
    </location>
</feature>
<feature type="compositionally biased region" description="Polar residues" evidence="1">
    <location>
        <begin position="1082"/>
        <end position="1098"/>
    </location>
</feature>
<evidence type="ECO:0000256" key="1">
    <source>
        <dbReference type="SAM" id="MobiDB-lite"/>
    </source>
</evidence>
<evidence type="ECO:0000313" key="2">
    <source>
        <dbReference type="EMBL" id="TKY85325.1"/>
    </source>
</evidence>
<evidence type="ECO:0000313" key="3">
    <source>
        <dbReference type="Proteomes" id="UP000306050"/>
    </source>
</evidence>
<feature type="region of interest" description="Disordered" evidence="1">
    <location>
        <begin position="921"/>
        <end position="1113"/>
    </location>
</feature>
<feature type="region of interest" description="Disordered" evidence="1">
    <location>
        <begin position="314"/>
        <end position="350"/>
    </location>
</feature>
<dbReference type="GeneID" id="40728382"/>
<dbReference type="RefSeq" id="XP_029737310.1">
    <property type="nucleotide sequence ID" value="XM_029886079.1"/>
</dbReference>
<feature type="compositionally biased region" description="Polar residues" evidence="1">
    <location>
        <begin position="209"/>
        <end position="223"/>
    </location>
</feature>
<feature type="region of interest" description="Disordered" evidence="1">
    <location>
        <begin position="157"/>
        <end position="248"/>
    </location>
</feature>
<feature type="region of interest" description="Disordered" evidence="1">
    <location>
        <begin position="1130"/>
        <end position="1173"/>
    </location>
</feature>
<feature type="region of interest" description="Disordered" evidence="1">
    <location>
        <begin position="1"/>
        <end position="23"/>
    </location>
</feature>
<feature type="compositionally biased region" description="Low complexity" evidence="1">
    <location>
        <begin position="11"/>
        <end position="22"/>
    </location>
</feature>
<feature type="compositionally biased region" description="Basic and acidic residues" evidence="1">
    <location>
        <begin position="505"/>
        <end position="521"/>
    </location>
</feature>
<feature type="compositionally biased region" description="Polar residues" evidence="1">
    <location>
        <begin position="844"/>
        <end position="862"/>
    </location>
</feature>
<dbReference type="Proteomes" id="UP000306050">
    <property type="component" value="Chromosome SGRAM_7"/>
</dbReference>
<name>A0A4U7KLX9_9BASI</name>
<dbReference type="OrthoDB" id="2553626at2759"/>
<feature type="compositionally biased region" description="Low complexity" evidence="1">
    <location>
        <begin position="369"/>
        <end position="386"/>
    </location>
</feature>
<feature type="compositionally biased region" description="Polar residues" evidence="1">
    <location>
        <begin position="157"/>
        <end position="179"/>
    </location>
</feature>
<feature type="region of interest" description="Disordered" evidence="1">
    <location>
        <begin position="591"/>
        <end position="872"/>
    </location>
</feature>
<feature type="compositionally biased region" description="Pro residues" evidence="1">
    <location>
        <begin position="400"/>
        <end position="418"/>
    </location>
</feature>
<comment type="caution">
    <text evidence="2">The sequence shown here is derived from an EMBL/GenBank/DDBJ whole genome shotgun (WGS) entry which is preliminary data.</text>
</comment>
<sequence>MSQPSVPPLGSASPSRYDSASSTLRAPSTVTLLNARRSYLDESALSPQEYLVYLSSFNSIKPAPSGQPDLVDEQDGLRYLREECAMSMADELEILPLFERTPLGLGSGHFFAMLRLVSWAQQGRSASKDLIFTQTKPARIALPKKFTTPQSASAATFGSAQQVTSPGPRSLTAGPSSLVSAPTPSAKPTPSKPDSSTKPLLTPVREESSMNLNESTDSAQSTHFKPPPAVPAKPQMPKLVAPKPKVANPNVPLNLEQLQRKPVPVPPSSSANPFRDGAASTTGYASGSGYAVAVGAISTTPANISTPLDALRGFDPAPNPFKQSKPRIVKPTPVRASSPASNPFRNGTPAMAALSNFPKVVYDHASDGASSQASSSRSRQQQQQQQHSTYQPDRLGAGSPPLPPRPGDRNPPPLPPRHISPLIQAGLNARSEVRRAQESLPPKTFTVLQSSAAKHHGGHAPVKPRLLTTGQTAPREAATVISHAKKRSVSGTKSLLGGSSAVGLDSRKFGHDGLPLQRRDSQQSTSDVGRNDTELGTNARRTSSQLHRGVGGGDSEVGAAISMVSHGDLHHHQQQQRTVPTVAPKPIYAKKAGSVGEEDSSSASKVKPTLPSWLKEQEELQREALASGSEPPPPPPIQPTEGGVRGRASRTVVEELTDSAEAMSDEAAAANAASIDRHNPFFPPHRRDEGRSPNPDAEGFEDSQVSSNHRPLGRSKTISGSGAGGGTRPLPPRRPRPGGAEVDSTLADDGGGSQVSSNAHWGHSLASGTYAGFKPNKEPKNSGGLRLVPPSKQAKMLNVATAEQLEQEGIRPASDLRKVSTSQDDAPSTGAGGGNAATSENSSVNGPLSPTTPSGNYPSHQPSGFMRRQGSLSTTIREKVSDILRLQDQPPKGQRQVDLLTQDLNNLVNKNEWLARKRDSFVRSTSGATGAKRERERLISSNNADDYAVDVDEEEERHRMDEELDDGPQPDTDPHAGAAGNDSTDSARRRSHAHQRSISGSGSGTGGDRDPFSSSPPLTHHNEHNPHLHQPPPQHPATQATFDPRTGLRRSGSLNPKRSSSYQYPLPQQQQQHQHQASYSATGQTTSGGANGNPTTASEGAEKGSNRRWSSFHQPHNSFSQLALHSNTFLAHSGGGKHDAHTNTTSTAKTGGIAGTRDLRGSAVDEEDADEDVDAQQYVSVAQRVRAVSAAEAAAAAAASSNSHARYAQLS</sequence>
<proteinExistence type="predicted"/>
<feature type="region of interest" description="Disordered" evidence="1">
    <location>
        <begin position="490"/>
        <end position="557"/>
    </location>
</feature>
<feature type="compositionally biased region" description="Low complexity" evidence="1">
    <location>
        <begin position="1059"/>
        <end position="1081"/>
    </location>
</feature>
<protein>
    <submittedName>
        <fullName evidence="2">Uncharacterized protein</fullName>
    </submittedName>
</protein>
<feature type="compositionally biased region" description="Basic and acidic residues" evidence="1">
    <location>
        <begin position="675"/>
        <end position="691"/>
    </location>
</feature>
<organism evidence="2 3">
    <name type="scientific">Sporisorium graminicola</name>
    <dbReference type="NCBI Taxonomy" id="280036"/>
    <lineage>
        <taxon>Eukaryota</taxon>
        <taxon>Fungi</taxon>
        <taxon>Dikarya</taxon>
        <taxon>Basidiomycota</taxon>
        <taxon>Ustilaginomycotina</taxon>
        <taxon>Ustilaginomycetes</taxon>
        <taxon>Ustilaginales</taxon>
        <taxon>Ustilaginaceae</taxon>
        <taxon>Sporisorium</taxon>
    </lineage>
</organism>
<dbReference type="EMBL" id="SRRM01000020">
    <property type="protein sequence ID" value="TKY85325.1"/>
    <property type="molecule type" value="Genomic_DNA"/>
</dbReference>
<dbReference type="AlphaFoldDB" id="A0A4U7KLX9"/>
<feature type="compositionally biased region" description="Low complexity" evidence="1">
    <location>
        <begin position="659"/>
        <end position="674"/>
    </location>
</feature>
<feature type="compositionally biased region" description="Polar residues" evidence="1">
    <location>
        <begin position="522"/>
        <end position="546"/>
    </location>
</feature>
<accession>A0A4U7KLX9</accession>
<gene>
    <name evidence="2" type="ORF">EX895_005487</name>
</gene>
<reference evidence="2 3" key="1">
    <citation type="submission" date="2019-05" db="EMBL/GenBank/DDBJ databases">
        <title>Sporisorium graminicola CBS 10092 draft sequencing and annotation.</title>
        <authorList>
            <person name="Solano-Gonzalez S."/>
            <person name="Caddick M.X."/>
            <person name="Darby A."/>
        </authorList>
    </citation>
    <scope>NUCLEOTIDE SEQUENCE [LARGE SCALE GENOMIC DNA]</scope>
    <source>
        <strain evidence="2 3">CBS 10092</strain>
    </source>
</reference>
<feature type="region of interest" description="Disordered" evidence="1">
    <location>
        <begin position="365"/>
        <end position="420"/>
    </location>
</feature>
<keyword evidence="3" id="KW-1185">Reference proteome</keyword>